<gene>
    <name evidence="3" type="ORF">HMPREF0731_2508</name>
</gene>
<dbReference type="Proteomes" id="UP000005324">
    <property type="component" value="Unassembled WGS sequence"/>
</dbReference>
<name>D5RN47_9PROT</name>
<dbReference type="Gene3D" id="2.160.10.10">
    <property type="entry name" value="Hexapeptide repeat proteins"/>
    <property type="match status" value="1"/>
</dbReference>
<dbReference type="EMBL" id="ADVL01000429">
    <property type="protein sequence ID" value="EFH11271.1"/>
    <property type="molecule type" value="Genomic_DNA"/>
</dbReference>
<protein>
    <recommendedName>
        <fullName evidence="5">Bacterial transferase hexapeptide repeat protein</fullName>
    </recommendedName>
</protein>
<evidence type="ECO:0000313" key="3">
    <source>
        <dbReference type="EMBL" id="EFH11271.1"/>
    </source>
</evidence>
<organism evidence="3 4">
    <name type="scientific">Pseudoroseomonas cervicalis ATCC 49957</name>
    <dbReference type="NCBI Taxonomy" id="525371"/>
    <lineage>
        <taxon>Bacteria</taxon>
        <taxon>Pseudomonadati</taxon>
        <taxon>Pseudomonadota</taxon>
        <taxon>Alphaproteobacteria</taxon>
        <taxon>Acetobacterales</taxon>
        <taxon>Roseomonadaceae</taxon>
        <taxon>Roseomonas</taxon>
    </lineage>
</organism>
<dbReference type="HOGENOM" id="CLU_051638_6_2_5"/>
<dbReference type="PROSITE" id="PS00101">
    <property type="entry name" value="HEXAPEP_TRANSFERASES"/>
    <property type="match status" value="1"/>
</dbReference>
<dbReference type="InterPro" id="IPR011004">
    <property type="entry name" value="Trimer_LpxA-like_sf"/>
</dbReference>
<reference evidence="3 4" key="1">
    <citation type="submission" date="2010-04" db="EMBL/GenBank/DDBJ databases">
        <authorList>
            <person name="Qin X."/>
            <person name="Bachman B."/>
            <person name="Battles P."/>
            <person name="Bell A."/>
            <person name="Bess C."/>
            <person name="Bickham C."/>
            <person name="Chaboub L."/>
            <person name="Chen D."/>
            <person name="Coyle M."/>
            <person name="Deiros D.R."/>
            <person name="Dinh H."/>
            <person name="Forbes L."/>
            <person name="Fowler G."/>
            <person name="Francisco L."/>
            <person name="Fu Q."/>
            <person name="Gubbala S."/>
            <person name="Hale W."/>
            <person name="Han Y."/>
            <person name="Hemphill L."/>
            <person name="Highlander S.K."/>
            <person name="Hirani K."/>
            <person name="Hogues M."/>
            <person name="Jackson L."/>
            <person name="Jakkamsetti A."/>
            <person name="Javaid M."/>
            <person name="Jiang H."/>
            <person name="Korchina V."/>
            <person name="Kovar C."/>
            <person name="Lara F."/>
            <person name="Lee S."/>
            <person name="Mata R."/>
            <person name="Mathew T."/>
            <person name="Moen C."/>
            <person name="Morales K."/>
            <person name="Munidasa M."/>
            <person name="Nazareth L."/>
            <person name="Ngo R."/>
            <person name="Nguyen L."/>
            <person name="Okwuonu G."/>
            <person name="Ongeri F."/>
            <person name="Patil S."/>
            <person name="Petrosino J."/>
            <person name="Pham C."/>
            <person name="Pham P."/>
            <person name="Pu L.-L."/>
            <person name="Puazo M."/>
            <person name="Raj R."/>
            <person name="Reid J."/>
            <person name="Rouhana J."/>
            <person name="Saada N."/>
            <person name="Shang Y."/>
            <person name="Simmons D."/>
            <person name="Thornton R."/>
            <person name="Warren J."/>
            <person name="Weissenberger G."/>
            <person name="Zhang J."/>
            <person name="Zhang L."/>
            <person name="Zhou C."/>
            <person name="Zhu D."/>
            <person name="Muzny D."/>
            <person name="Worley K."/>
            <person name="Gibbs R."/>
        </authorList>
    </citation>
    <scope>NUCLEOTIDE SEQUENCE [LARGE SCALE GENOMIC DNA]</scope>
    <source>
        <strain evidence="3 4">ATCC 49957</strain>
    </source>
</reference>
<dbReference type="GO" id="GO:0016740">
    <property type="term" value="F:transferase activity"/>
    <property type="evidence" value="ECO:0007669"/>
    <property type="project" value="UniProtKB-KW"/>
</dbReference>
<keyword evidence="4" id="KW-1185">Reference proteome</keyword>
<dbReference type="PANTHER" id="PTHR23416">
    <property type="entry name" value="SIALIC ACID SYNTHASE-RELATED"/>
    <property type="match status" value="1"/>
</dbReference>
<evidence type="ECO:0000256" key="2">
    <source>
        <dbReference type="ARBA" id="ARBA00022737"/>
    </source>
</evidence>
<dbReference type="InterPro" id="IPR051159">
    <property type="entry name" value="Hexapeptide_acetyltransf"/>
</dbReference>
<dbReference type="OrthoDB" id="9815592at2"/>
<sequence length="276" mass="28864">MDWTDPRAVLARLQQNAGVASLGLIGSTGYALPALRAPLVIDPGQPGAAEALRRAAIKIEGEPGPGNLIVLDRDTVTRGLVVELKGKQGNLVLLGGPQQLIKGRLRLSGHHNAVLLGASGKTSLTMTMTLRAQHGLLFVGEGATCGGAHIWLEGEATSVALGEDCMLATEIWLRTADGHGIIDLATRRQTNPPRSILLEPHVWLGQEVLVMPGVRIGAGSIVGARAVVTKALPRHCVAAGIPARVIRRGASWTRSALPGPEQVGAVVATLREEVEA</sequence>
<dbReference type="SUPFAM" id="SSF51161">
    <property type="entry name" value="Trimeric LpxA-like enzymes"/>
    <property type="match status" value="1"/>
</dbReference>
<dbReference type="CDD" id="cd04647">
    <property type="entry name" value="LbH_MAT_like"/>
    <property type="match status" value="1"/>
</dbReference>
<evidence type="ECO:0008006" key="5">
    <source>
        <dbReference type="Google" id="ProtNLM"/>
    </source>
</evidence>
<evidence type="ECO:0000313" key="4">
    <source>
        <dbReference type="Proteomes" id="UP000005324"/>
    </source>
</evidence>
<accession>D5RN47</accession>
<evidence type="ECO:0000256" key="1">
    <source>
        <dbReference type="ARBA" id="ARBA00022679"/>
    </source>
</evidence>
<comment type="caution">
    <text evidence="3">The sequence shown here is derived from an EMBL/GenBank/DDBJ whole genome shotgun (WGS) entry which is preliminary data.</text>
</comment>
<dbReference type="InterPro" id="IPR018357">
    <property type="entry name" value="Hexapep_transf_CS"/>
</dbReference>
<proteinExistence type="predicted"/>
<keyword evidence="1" id="KW-0808">Transferase</keyword>
<dbReference type="RefSeq" id="WP_007005438.1">
    <property type="nucleotide sequence ID" value="NZ_GG770782.1"/>
</dbReference>
<keyword evidence="2" id="KW-0677">Repeat</keyword>
<dbReference type="PANTHER" id="PTHR23416:SF78">
    <property type="entry name" value="LIPOPOLYSACCHARIDE BIOSYNTHESIS O-ACETYL TRANSFERASE WBBJ-RELATED"/>
    <property type="match status" value="1"/>
</dbReference>
<dbReference type="AlphaFoldDB" id="D5RN47"/>